<dbReference type="EMBL" id="JAUHGG010000003">
    <property type="protein sequence ID" value="MDS1820835.1"/>
    <property type="molecule type" value="Genomic_DNA"/>
</dbReference>
<dbReference type="GO" id="GO:0005198">
    <property type="term" value="F:structural molecule activity"/>
    <property type="evidence" value="ECO:0007669"/>
    <property type="project" value="UniProtKB-UniRule"/>
</dbReference>
<dbReference type="GO" id="GO:0009425">
    <property type="term" value="C:bacterial-type flagellum basal body"/>
    <property type="evidence" value="ECO:0007669"/>
    <property type="project" value="UniProtKB-SubCell"/>
</dbReference>
<comment type="similarity">
    <text evidence="2 5">Belongs to the FliE family.</text>
</comment>
<organism evidence="6 7">
    <name type="scientific">Vibrio parahaemolyticus</name>
    <dbReference type="NCBI Taxonomy" id="670"/>
    <lineage>
        <taxon>Bacteria</taxon>
        <taxon>Pseudomonadati</taxon>
        <taxon>Pseudomonadota</taxon>
        <taxon>Gammaproteobacteria</taxon>
        <taxon>Vibrionales</taxon>
        <taxon>Vibrionaceae</taxon>
        <taxon>Vibrio</taxon>
    </lineage>
</organism>
<evidence type="ECO:0000313" key="6">
    <source>
        <dbReference type="EMBL" id="MDS1820835.1"/>
    </source>
</evidence>
<proteinExistence type="inferred from homology"/>
<evidence type="ECO:0000313" key="7">
    <source>
        <dbReference type="Proteomes" id="UP001253193"/>
    </source>
</evidence>
<name>A0AAW8PYB6_VIBPH</name>
<dbReference type="GO" id="GO:0003774">
    <property type="term" value="F:cytoskeletal motor activity"/>
    <property type="evidence" value="ECO:0007669"/>
    <property type="project" value="InterPro"/>
</dbReference>
<keyword evidence="6" id="KW-0282">Flagellum</keyword>
<sequence length="105" mass="11473">MISPISNSSMLVEMEAMRIGAANAPRAENAPSENFSDLFASAINNTNALQSQAADLSRRFVSGEEGISVADVMQANHKSEISMEATKQVRNKLLEQYKEILNTQL</sequence>
<dbReference type="Proteomes" id="UP001253193">
    <property type="component" value="Unassembled WGS sequence"/>
</dbReference>
<comment type="caution">
    <text evidence="6">The sequence shown here is derived from an EMBL/GenBank/DDBJ whole genome shotgun (WGS) entry which is preliminary data.</text>
</comment>
<comment type="subcellular location">
    <subcellularLocation>
        <location evidence="1 5">Bacterial flagellum basal body</location>
    </subcellularLocation>
</comment>
<evidence type="ECO:0000256" key="5">
    <source>
        <dbReference type="HAMAP-Rule" id="MF_00724"/>
    </source>
</evidence>
<evidence type="ECO:0000256" key="1">
    <source>
        <dbReference type="ARBA" id="ARBA00004117"/>
    </source>
</evidence>
<dbReference type="AlphaFoldDB" id="A0AAW8PYB6"/>
<keyword evidence="6" id="KW-0966">Cell projection</keyword>
<reference evidence="6" key="1">
    <citation type="submission" date="2023-06" db="EMBL/GenBank/DDBJ databases">
        <title>Genomic Diversity of Vibrio spp. and Metagenomic Analysis of Pathogens in Florida Gulf Coastal Waters Following Hurricane Ian.</title>
        <authorList>
            <person name="Brumfield K.D."/>
        </authorList>
    </citation>
    <scope>NUCLEOTIDE SEQUENCE</scope>
    <source>
        <strain evidence="6">WBS2B-138</strain>
    </source>
</reference>
<evidence type="ECO:0000256" key="4">
    <source>
        <dbReference type="ARBA" id="ARBA00023143"/>
    </source>
</evidence>
<dbReference type="RefSeq" id="WP_311019615.1">
    <property type="nucleotide sequence ID" value="NZ_JAUHGG010000003.1"/>
</dbReference>
<dbReference type="InterPro" id="IPR001624">
    <property type="entry name" value="FliE"/>
</dbReference>
<dbReference type="PANTHER" id="PTHR34653:SF1">
    <property type="entry name" value="FLAGELLAR HOOK-BASAL BODY COMPLEX PROTEIN FLIE"/>
    <property type="match status" value="1"/>
</dbReference>
<dbReference type="GO" id="GO:0071973">
    <property type="term" value="P:bacterial-type flagellum-dependent cell motility"/>
    <property type="evidence" value="ECO:0007669"/>
    <property type="project" value="InterPro"/>
</dbReference>
<keyword evidence="6" id="KW-0969">Cilium</keyword>
<dbReference type="PRINTS" id="PR01006">
    <property type="entry name" value="FLGHOOKFLIE"/>
</dbReference>
<evidence type="ECO:0000256" key="3">
    <source>
        <dbReference type="ARBA" id="ARBA00018024"/>
    </source>
</evidence>
<dbReference type="Pfam" id="PF02049">
    <property type="entry name" value="FliE"/>
    <property type="match status" value="1"/>
</dbReference>
<keyword evidence="4 5" id="KW-0975">Bacterial flagellum</keyword>
<dbReference type="NCBIfam" id="TIGR00205">
    <property type="entry name" value="fliE"/>
    <property type="match status" value="1"/>
</dbReference>
<accession>A0AAW8PYB6</accession>
<dbReference type="PANTHER" id="PTHR34653">
    <property type="match status" value="1"/>
</dbReference>
<gene>
    <name evidence="5 6" type="primary">fliE</name>
    <name evidence="6" type="ORF">QX249_09225</name>
</gene>
<evidence type="ECO:0000256" key="2">
    <source>
        <dbReference type="ARBA" id="ARBA00009272"/>
    </source>
</evidence>
<protein>
    <recommendedName>
        <fullName evidence="3 5">Flagellar hook-basal body complex protein FliE</fullName>
    </recommendedName>
</protein>
<dbReference type="HAMAP" id="MF_00724">
    <property type="entry name" value="FliE"/>
    <property type="match status" value="1"/>
</dbReference>